<name>A0AAD5QQM1_PARTN</name>
<dbReference type="AlphaFoldDB" id="A0AAD5QQM1"/>
<protein>
    <submittedName>
        <fullName evidence="1">Uncharacterized protein</fullName>
    </submittedName>
</protein>
<accession>A0AAD5QQM1</accession>
<evidence type="ECO:0000313" key="1">
    <source>
        <dbReference type="EMBL" id="KAJ1357999.1"/>
    </source>
</evidence>
<gene>
    <name evidence="1" type="ORF">KIN20_016295</name>
</gene>
<comment type="caution">
    <text evidence="1">The sequence shown here is derived from an EMBL/GenBank/DDBJ whole genome shotgun (WGS) entry which is preliminary data.</text>
</comment>
<dbReference type="Proteomes" id="UP001196413">
    <property type="component" value="Unassembled WGS sequence"/>
</dbReference>
<reference evidence="1" key="1">
    <citation type="submission" date="2021-06" db="EMBL/GenBank/DDBJ databases">
        <title>Parelaphostrongylus tenuis whole genome reference sequence.</title>
        <authorList>
            <person name="Garwood T.J."/>
            <person name="Larsen P.A."/>
            <person name="Fountain-Jones N.M."/>
            <person name="Garbe J.R."/>
            <person name="Macchietto M.G."/>
            <person name="Kania S.A."/>
            <person name="Gerhold R.W."/>
            <person name="Richards J.E."/>
            <person name="Wolf T.M."/>
        </authorList>
    </citation>
    <scope>NUCLEOTIDE SEQUENCE</scope>
    <source>
        <strain evidence="1">MNPRO001-30</strain>
        <tissue evidence="1">Meninges</tissue>
    </source>
</reference>
<keyword evidence="2" id="KW-1185">Reference proteome</keyword>
<evidence type="ECO:0000313" key="2">
    <source>
        <dbReference type="Proteomes" id="UP001196413"/>
    </source>
</evidence>
<organism evidence="1 2">
    <name type="scientific">Parelaphostrongylus tenuis</name>
    <name type="common">Meningeal worm</name>
    <dbReference type="NCBI Taxonomy" id="148309"/>
    <lineage>
        <taxon>Eukaryota</taxon>
        <taxon>Metazoa</taxon>
        <taxon>Ecdysozoa</taxon>
        <taxon>Nematoda</taxon>
        <taxon>Chromadorea</taxon>
        <taxon>Rhabditida</taxon>
        <taxon>Rhabditina</taxon>
        <taxon>Rhabditomorpha</taxon>
        <taxon>Strongyloidea</taxon>
        <taxon>Metastrongylidae</taxon>
        <taxon>Parelaphostrongylus</taxon>
    </lineage>
</organism>
<proteinExistence type="predicted"/>
<sequence length="136" mass="15152">MVYSTAPEVQAQVPGIAFSEGGARVFVQRLVMQTKQFQKISSKKKFAFLIFDVLESQARSAFLPDAVILSILGQLTVSVTYRPINCQRVALMEMDTGRSSIFNIHSKDSMNDITNIGKLICASFCPRKKKQISSKE</sequence>
<dbReference type="EMBL" id="JAHQIW010003281">
    <property type="protein sequence ID" value="KAJ1357999.1"/>
    <property type="molecule type" value="Genomic_DNA"/>
</dbReference>